<comment type="caution">
    <text evidence="1">The sequence shown here is derived from an EMBL/GenBank/DDBJ whole genome shotgun (WGS) entry which is preliminary data.</text>
</comment>
<name>A0ABS2ZCX3_9BACL</name>
<proteinExistence type="predicted"/>
<dbReference type="CDD" id="cd10451">
    <property type="entry name" value="GIY-YIG_LuxR_like"/>
    <property type="match status" value="1"/>
</dbReference>
<keyword evidence="2" id="KW-1185">Reference proteome</keyword>
<accession>A0ABS2ZCX3</accession>
<dbReference type="Gene3D" id="3.40.1440.10">
    <property type="entry name" value="GIY-YIG endonuclease"/>
    <property type="match status" value="1"/>
</dbReference>
<dbReference type="RefSeq" id="WP_188403204.1">
    <property type="nucleotide sequence ID" value="NZ_BMCE01000002.1"/>
</dbReference>
<evidence type="ECO:0000313" key="2">
    <source>
        <dbReference type="Proteomes" id="UP001319060"/>
    </source>
</evidence>
<dbReference type="EMBL" id="JAFHKS010000042">
    <property type="protein sequence ID" value="MBN3545169.1"/>
    <property type="molecule type" value="Genomic_DNA"/>
</dbReference>
<dbReference type="Proteomes" id="UP001319060">
    <property type="component" value="Unassembled WGS sequence"/>
</dbReference>
<dbReference type="SUPFAM" id="SSF82771">
    <property type="entry name" value="GIY-YIG endonuclease"/>
    <property type="match status" value="1"/>
</dbReference>
<sequence>MQTKKELKQLYKETPIEAGVYQIKNTINNKSFVASTRNLKTLNGVRFTLENNTHMNKELQQEWNQYGKEAFIFETLEILKKKKEGFFDEKRELQKLEEKWLDHIQPYGGQGYNKERTNE</sequence>
<reference evidence="1 2" key="1">
    <citation type="submission" date="2021-01" db="EMBL/GenBank/DDBJ databases">
        <title>Genome Sequencing of Type Strains.</title>
        <authorList>
            <person name="Lemaire J.F."/>
            <person name="Inderbitzin P."/>
            <person name="Collins S.B."/>
            <person name="Wespe N."/>
            <person name="Knight-Connoni V."/>
        </authorList>
    </citation>
    <scope>NUCLEOTIDE SEQUENCE [LARGE SCALE GENOMIC DNA]</scope>
    <source>
        <strain evidence="1 2">DSM 14730</strain>
    </source>
</reference>
<evidence type="ECO:0000313" key="1">
    <source>
        <dbReference type="EMBL" id="MBN3545169.1"/>
    </source>
</evidence>
<organism evidence="1 2">
    <name type="scientific">Fictibacillus barbaricus</name>
    <dbReference type="NCBI Taxonomy" id="182136"/>
    <lineage>
        <taxon>Bacteria</taxon>
        <taxon>Bacillati</taxon>
        <taxon>Bacillota</taxon>
        <taxon>Bacilli</taxon>
        <taxon>Bacillales</taxon>
        <taxon>Fictibacillaceae</taxon>
        <taxon>Fictibacillus</taxon>
    </lineage>
</organism>
<dbReference type="InterPro" id="IPR035901">
    <property type="entry name" value="GIY-YIG_endonuc_sf"/>
</dbReference>
<protein>
    <submittedName>
        <fullName evidence="1">GIY-YIG nuclease family protein</fullName>
    </submittedName>
</protein>
<gene>
    <name evidence="1" type="ORF">JYA64_07685</name>
</gene>